<dbReference type="Proteomes" id="UP000681075">
    <property type="component" value="Unassembled WGS sequence"/>
</dbReference>
<evidence type="ECO:0000259" key="4">
    <source>
        <dbReference type="PROSITE" id="PS50949"/>
    </source>
</evidence>
<evidence type="ECO:0000313" key="6">
    <source>
        <dbReference type="Proteomes" id="UP000681075"/>
    </source>
</evidence>
<name>A0A8S8XAH0_9PROT</name>
<dbReference type="Gene3D" id="1.20.120.530">
    <property type="entry name" value="GntR ligand-binding domain-like"/>
    <property type="match status" value="1"/>
</dbReference>
<dbReference type="SMART" id="SM00345">
    <property type="entry name" value="HTH_GNTR"/>
    <property type="match status" value="2"/>
</dbReference>
<dbReference type="GO" id="GO:0003677">
    <property type="term" value="F:DNA binding"/>
    <property type="evidence" value="ECO:0007669"/>
    <property type="project" value="UniProtKB-KW"/>
</dbReference>
<feature type="domain" description="HTH gntR-type" evidence="4">
    <location>
        <begin position="1"/>
        <end position="49"/>
    </location>
</feature>
<evidence type="ECO:0000256" key="3">
    <source>
        <dbReference type="ARBA" id="ARBA00023163"/>
    </source>
</evidence>
<dbReference type="Pfam" id="PF00392">
    <property type="entry name" value="GntR"/>
    <property type="match status" value="1"/>
</dbReference>
<dbReference type="SUPFAM" id="SSF46785">
    <property type="entry name" value="Winged helix' DNA-binding domain"/>
    <property type="match status" value="1"/>
</dbReference>
<dbReference type="PANTHER" id="PTHR43537">
    <property type="entry name" value="TRANSCRIPTIONAL REGULATOR, GNTR FAMILY"/>
    <property type="match status" value="1"/>
</dbReference>
<dbReference type="InterPro" id="IPR011711">
    <property type="entry name" value="GntR_C"/>
</dbReference>
<keyword evidence="6" id="KW-1185">Reference proteome</keyword>
<dbReference type="GO" id="GO:0003700">
    <property type="term" value="F:DNA-binding transcription factor activity"/>
    <property type="evidence" value="ECO:0007669"/>
    <property type="project" value="InterPro"/>
</dbReference>
<dbReference type="SMART" id="SM00895">
    <property type="entry name" value="FCD"/>
    <property type="match status" value="1"/>
</dbReference>
<dbReference type="SUPFAM" id="SSF48008">
    <property type="entry name" value="GntR ligand-binding domain-like"/>
    <property type="match status" value="1"/>
</dbReference>
<proteinExistence type="predicted"/>
<reference evidence="5" key="1">
    <citation type="submission" date="2021-02" db="EMBL/GenBank/DDBJ databases">
        <title>Genome sequence of Rhodospirillales sp. strain TMPK1 isolated from soil.</title>
        <authorList>
            <person name="Nakai R."/>
            <person name="Kusada H."/>
            <person name="Tamaki H."/>
        </authorList>
    </citation>
    <scope>NUCLEOTIDE SEQUENCE</scope>
    <source>
        <strain evidence="5">TMPK1</strain>
    </source>
</reference>
<organism evidence="5 6">
    <name type="scientific">Roseiterribacter gracilis</name>
    <dbReference type="NCBI Taxonomy" id="2812848"/>
    <lineage>
        <taxon>Bacteria</taxon>
        <taxon>Pseudomonadati</taxon>
        <taxon>Pseudomonadota</taxon>
        <taxon>Alphaproteobacteria</taxon>
        <taxon>Rhodospirillales</taxon>
        <taxon>Roseiterribacteraceae</taxon>
        <taxon>Roseiterribacter</taxon>
    </lineage>
</organism>
<dbReference type="Gene3D" id="1.10.10.10">
    <property type="entry name" value="Winged helix-like DNA-binding domain superfamily/Winged helix DNA-binding domain"/>
    <property type="match status" value="2"/>
</dbReference>
<dbReference type="InterPro" id="IPR036388">
    <property type="entry name" value="WH-like_DNA-bd_sf"/>
</dbReference>
<keyword evidence="1" id="KW-0805">Transcription regulation</keyword>
<protein>
    <submittedName>
        <fullName evidence="5">GntR family transcriptional regulator</fullName>
    </submittedName>
</protein>
<dbReference type="AlphaFoldDB" id="A0A8S8XAH0"/>
<keyword evidence="3" id="KW-0804">Transcription</keyword>
<comment type="caution">
    <text evidence="5">The sequence shown here is derived from an EMBL/GenBank/DDBJ whole genome shotgun (WGS) entry which is preliminary data.</text>
</comment>
<keyword evidence="2" id="KW-0238">DNA-binding</keyword>
<evidence type="ECO:0000313" key="5">
    <source>
        <dbReference type="EMBL" id="GIL38230.1"/>
    </source>
</evidence>
<evidence type="ECO:0000256" key="2">
    <source>
        <dbReference type="ARBA" id="ARBA00023125"/>
    </source>
</evidence>
<accession>A0A8S8XAH0</accession>
<dbReference type="PANTHER" id="PTHR43537:SF5">
    <property type="entry name" value="UXU OPERON TRANSCRIPTIONAL REGULATOR"/>
    <property type="match status" value="1"/>
</dbReference>
<sequence>MPAGSHLTELELAADFKVSRTPVRAALKLLAERGHVEARPNRGYFLRRPVEDIEDDDSHAARDQQADELYLQIARDRTAGSLPEYVSEADMLRRYGVGRPALVHVLSQMAQLGVVERNPGHGWSFLPSIDSPEAHEEAYRFRMVLEPAAILEPKFALDQSWIKRMRDRHQQVLDRPWLDRSAIEFFEMNAEFHERIVAASGNRFFLLAVQQQNKLRRFHNYNWTYGKERVVGSVQEHLEILEKLADTDREWAAHLMRRHLEKAAGLKPRFNGPE</sequence>
<dbReference type="Pfam" id="PF07729">
    <property type="entry name" value="FCD"/>
    <property type="match status" value="1"/>
</dbReference>
<dbReference type="EMBL" id="BOPV01000001">
    <property type="protein sequence ID" value="GIL38230.1"/>
    <property type="molecule type" value="Genomic_DNA"/>
</dbReference>
<dbReference type="InterPro" id="IPR036390">
    <property type="entry name" value="WH_DNA-bd_sf"/>
</dbReference>
<dbReference type="InterPro" id="IPR000524">
    <property type="entry name" value="Tscrpt_reg_HTH_GntR"/>
</dbReference>
<dbReference type="InterPro" id="IPR008920">
    <property type="entry name" value="TF_FadR/GntR_C"/>
</dbReference>
<gene>
    <name evidence="5" type="ORF">TMPK1_04670</name>
</gene>
<evidence type="ECO:0000256" key="1">
    <source>
        <dbReference type="ARBA" id="ARBA00023015"/>
    </source>
</evidence>
<dbReference type="PROSITE" id="PS50949">
    <property type="entry name" value="HTH_GNTR"/>
    <property type="match status" value="1"/>
</dbReference>